<dbReference type="SUPFAM" id="SSF142338">
    <property type="entry name" value="CofD-like"/>
    <property type="match status" value="1"/>
</dbReference>
<dbReference type="PANTHER" id="PTHR43007:SF1">
    <property type="entry name" value="2-PHOSPHO-L-LACTATE TRANSFERASE"/>
    <property type="match status" value="1"/>
</dbReference>
<dbReference type="GO" id="GO:0043743">
    <property type="term" value="F:LPPG:FO 2-phospho-L-lactate transferase activity"/>
    <property type="evidence" value="ECO:0007669"/>
    <property type="project" value="InterPro"/>
</dbReference>
<dbReference type="Pfam" id="PF01933">
    <property type="entry name" value="CofD"/>
    <property type="match status" value="1"/>
</dbReference>
<evidence type="ECO:0000256" key="2">
    <source>
        <dbReference type="ARBA" id="ARBA00022842"/>
    </source>
</evidence>
<dbReference type="AlphaFoldDB" id="A0A1H1QWW2"/>
<dbReference type="InterPro" id="IPR038136">
    <property type="entry name" value="CofD-like_dom_sf"/>
</dbReference>
<keyword evidence="1 3" id="KW-0808">Transferase</keyword>
<dbReference type="NCBIfam" id="TIGR01819">
    <property type="entry name" value="F420_cofD"/>
    <property type="match status" value="1"/>
</dbReference>
<dbReference type="GO" id="GO:0000287">
    <property type="term" value="F:magnesium ion binding"/>
    <property type="evidence" value="ECO:0007669"/>
    <property type="project" value="InterPro"/>
</dbReference>
<dbReference type="Proteomes" id="UP000198859">
    <property type="component" value="Chromosome I"/>
</dbReference>
<accession>A0A1H1QWW2</accession>
<dbReference type="EMBL" id="LT629757">
    <property type="protein sequence ID" value="SDS27856.1"/>
    <property type="molecule type" value="Genomic_DNA"/>
</dbReference>
<name>A0A1H1QWW2_9ACTN</name>
<dbReference type="Gene3D" id="1.10.8.240">
    <property type="entry name" value="CofD-like domain"/>
    <property type="match status" value="1"/>
</dbReference>
<dbReference type="InterPro" id="IPR002882">
    <property type="entry name" value="CofD"/>
</dbReference>
<dbReference type="FunFam" id="1.10.8.240:FF:000001">
    <property type="entry name" value="2-phospho-L-lactate transferase"/>
    <property type="match status" value="1"/>
</dbReference>
<keyword evidence="2" id="KW-0460">Magnesium</keyword>
<dbReference type="STRING" id="642780.SAMN04488570_1524"/>
<sequence length="341" mass="35667">MLSGGVGGARFLQGLLHLAARHGASPRISVVTNTADDWWLHGLKVCPDLDTVMYTLGDGIDVERGWGRRDETWNARDELAAYGVGPAWFGLGDRDLATHLVRTQMLDAGYPLSAVTTALCRRWEPGVELLPMTDDRVETHVVVDDPDTGEQRAVHFQEYWVRHHAEVPAHAVVPIGIEDATPAPGVLDAIAQADVVLVPPSNPVVSVGTILGVPGIREALASTPAPVVGVSGIIGKDHVRGMARQLLGVVGVEVSAAGVAEHYGARSRPAEPGRPGVLDGWLVDEVDAPALPRIEAAGIAARAVPLWMTDADATADLVGEALGLASQVATGTAAGRAGTDA</sequence>
<evidence type="ECO:0000313" key="4">
    <source>
        <dbReference type="Proteomes" id="UP000198859"/>
    </source>
</evidence>
<keyword evidence="4" id="KW-1185">Reference proteome</keyword>
<proteinExistence type="inferred from homology"/>
<dbReference type="HAMAP" id="MF_01257">
    <property type="entry name" value="CofD"/>
    <property type="match status" value="1"/>
</dbReference>
<dbReference type="PANTHER" id="PTHR43007">
    <property type="entry name" value="2-PHOSPHO-L-LACTATE TRANSFERASE"/>
    <property type="match status" value="1"/>
</dbReference>
<protein>
    <submittedName>
        <fullName evidence="3">LPPG:FO 2-phospho-L-lactate transferase</fullName>
    </submittedName>
</protein>
<evidence type="ECO:0000313" key="3">
    <source>
        <dbReference type="EMBL" id="SDS27856.1"/>
    </source>
</evidence>
<evidence type="ECO:0000256" key="1">
    <source>
        <dbReference type="ARBA" id="ARBA00022679"/>
    </source>
</evidence>
<gene>
    <name evidence="3" type="ORF">SAMN04488570_1524</name>
</gene>
<dbReference type="Gene3D" id="3.40.50.10680">
    <property type="entry name" value="CofD-like domains"/>
    <property type="match status" value="1"/>
</dbReference>
<organism evidence="3 4">
    <name type="scientific">Nocardioides scoriae</name>
    <dbReference type="NCBI Taxonomy" id="642780"/>
    <lineage>
        <taxon>Bacteria</taxon>
        <taxon>Bacillati</taxon>
        <taxon>Actinomycetota</taxon>
        <taxon>Actinomycetes</taxon>
        <taxon>Propionibacteriales</taxon>
        <taxon>Nocardioidaceae</taxon>
        <taxon>Nocardioides</taxon>
    </lineage>
</organism>
<dbReference type="InterPro" id="IPR010115">
    <property type="entry name" value="FbiA/CofD"/>
</dbReference>
<dbReference type="CDD" id="cd07186">
    <property type="entry name" value="CofD_like"/>
    <property type="match status" value="1"/>
</dbReference>
<reference evidence="4" key="1">
    <citation type="submission" date="2016-10" db="EMBL/GenBank/DDBJ databases">
        <authorList>
            <person name="Varghese N."/>
            <person name="Submissions S."/>
        </authorList>
    </citation>
    <scope>NUCLEOTIDE SEQUENCE [LARGE SCALE GENOMIC DNA]</scope>
    <source>
        <strain evidence="4">DSM 22127</strain>
    </source>
</reference>